<evidence type="ECO:0000313" key="1">
    <source>
        <dbReference type="EMBL" id="KPQ28302.1"/>
    </source>
</evidence>
<evidence type="ECO:0000313" key="2">
    <source>
        <dbReference type="Proteomes" id="UP000050416"/>
    </source>
</evidence>
<dbReference type="PATRIC" id="fig|1305731.5.peg.632"/>
<reference evidence="1 2" key="1">
    <citation type="submission" date="2015-09" db="EMBL/GenBank/DDBJ databases">
        <title>Identification and resolution of microdiversity through metagenomic sequencing of parallel consortia.</title>
        <authorList>
            <person name="Nelson W.C."/>
            <person name="Romine M.F."/>
            <person name="Lindemann S.R."/>
        </authorList>
    </citation>
    <scope>NUCLEOTIDE SEQUENCE [LARGE SCALE GENOMIC DNA]</scope>
    <source>
        <strain evidence="1">HL-55</strain>
    </source>
</reference>
<dbReference type="EMBL" id="LJZQ01000016">
    <property type="protein sequence ID" value="KPQ28302.1"/>
    <property type="molecule type" value="Genomic_DNA"/>
</dbReference>
<sequence>MGSSKQSLVKLSAIIEQHSANQTDMPFRNMFATACYLSVIGEDLAARKQLKSLFDWLGWDDRRTYFSAILESLSEFAPKYASEIAANQEINKIFYRVEASAGSASDSTDNV</sequence>
<dbReference type="Proteomes" id="UP000050416">
    <property type="component" value="Unassembled WGS sequence"/>
</dbReference>
<comment type="caution">
    <text evidence="1">The sequence shown here is derived from an EMBL/GenBank/DDBJ whole genome shotgun (WGS) entry which is preliminary data.</text>
</comment>
<name>A0A0P7Z1M6_9GAMM</name>
<accession>A0A0P7Z1M6</accession>
<gene>
    <name evidence="1" type="ORF">HLUCCX14_10910</name>
</gene>
<dbReference type="AlphaFoldDB" id="A0A0P7Z1M6"/>
<dbReference type="OrthoDB" id="7066410at2"/>
<protein>
    <submittedName>
        <fullName evidence="1">Uncharacterized protein</fullName>
    </submittedName>
</protein>
<organism evidence="1 2">
    <name type="scientific">Marinobacter excellens HL-55</name>
    <dbReference type="NCBI Taxonomy" id="1305731"/>
    <lineage>
        <taxon>Bacteria</taxon>
        <taxon>Pseudomonadati</taxon>
        <taxon>Pseudomonadota</taxon>
        <taxon>Gammaproteobacteria</taxon>
        <taxon>Pseudomonadales</taxon>
        <taxon>Marinobacteraceae</taxon>
        <taxon>Marinobacter</taxon>
    </lineage>
</organism>
<dbReference type="STRING" id="1305731.GCA_000934705_00893"/>
<proteinExistence type="predicted"/>